<gene>
    <name evidence="1" type="ORF">P409_09455</name>
</gene>
<evidence type="ECO:0000313" key="1">
    <source>
        <dbReference type="EMBL" id="KGM34580.1"/>
    </source>
</evidence>
<dbReference type="RefSeq" id="WP_034834696.1">
    <property type="nucleotide sequence ID" value="NZ_JANX01000083.1"/>
</dbReference>
<dbReference type="EMBL" id="JANX01000083">
    <property type="protein sequence ID" value="KGM34580.1"/>
    <property type="molecule type" value="Genomic_DNA"/>
</dbReference>
<evidence type="ECO:0000313" key="2">
    <source>
        <dbReference type="Proteomes" id="UP000029995"/>
    </source>
</evidence>
<dbReference type="Proteomes" id="UP000029995">
    <property type="component" value="Unassembled WGS sequence"/>
</dbReference>
<protein>
    <submittedName>
        <fullName evidence="1">Uncharacterized protein</fullName>
    </submittedName>
</protein>
<sequence length="109" mass="12974">MRQTIEDACRDLGVETPERIGGQLPPEDLKRLLRDQPDGIHLWITDVFHEVVDRIPPERCFRFWKAEVRSRLMEDCGFARELWPDGYAYLAQQWVSPYREPLVELMRCD</sequence>
<dbReference type="AlphaFoldDB" id="A0A0A0D941"/>
<proteinExistence type="predicted"/>
<accession>A0A0A0D941</accession>
<name>A0A0A0D941_9PROT</name>
<organism evidence="1 2">
    <name type="scientific">Inquilinus limosus MP06</name>
    <dbReference type="NCBI Taxonomy" id="1398085"/>
    <lineage>
        <taxon>Bacteria</taxon>
        <taxon>Pseudomonadati</taxon>
        <taxon>Pseudomonadota</taxon>
        <taxon>Alphaproteobacteria</taxon>
        <taxon>Rhodospirillales</taxon>
        <taxon>Rhodospirillaceae</taxon>
        <taxon>Inquilinus</taxon>
    </lineage>
</organism>
<dbReference type="OrthoDB" id="8419673at2"/>
<reference evidence="1 2" key="1">
    <citation type="submission" date="2014-01" db="EMBL/GenBank/DDBJ databases">
        <title>Genome sequence determination for a cystic fibrosis isolate, Inquilinus limosus.</title>
        <authorList>
            <person name="Pino M."/>
            <person name="Di Conza J."/>
            <person name="Gutkind G."/>
        </authorList>
    </citation>
    <scope>NUCLEOTIDE SEQUENCE [LARGE SCALE GENOMIC DNA]</scope>
    <source>
        <strain evidence="1 2">MP06</strain>
    </source>
</reference>
<comment type="caution">
    <text evidence="1">The sequence shown here is derived from an EMBL/GenBank/DDBJ whole genome shotgun (WGS) entry which is preliminary data.</text>
</comment>